<dbReference type="OrthoDB" id="1043330at2"/>
<reference evidence="1 2" key="1">
    <citation type="submission" date="2015-03" db="EMBL/GenBank/DDBJ databases">
        <title>Draft genome sequence of Luteibacter yeojuensis strain SU11.</title>
        <authorList>
            <person name="Sulaiman J."/>
            <person name="Priya K."/>
            <person name="Chan K.-G."/>
        </authorList>
    </citation>
    <scope>NUCLEOTIDE SEQUENCE [LARGE SCALE GENOMIC DNA]</scope>
    <source>
        <strain evidence="1 2">SU11</strain>
    </source>
</reference>
<dbReference type="InterPro" id="IPR024510">
    <property type="entry name" value="DUF2589"/>
</dbReference>
<evidence type="ECO:0000313" key="1">
    <source>
        <dbReference type="EMBL" id="KJV36088.1"/>
    </source>
</evidence>
<comment type="caution">
    <text evidence="1">The sequence shown here is derived from an EMBL/GenBank/DDBJ whole genome shotgun (WGS) entry which is preliminary data.</text>
</comment>
<evidence type="ECO:0000313" key="2">
    <source>
        <dbReference type="Proteomes" id="UP000033651"/>
    </source>
</evidence>
<name>A0A0F3KY05_9GAMM</name>
<dbReference type="Proteomes" id="UP000033651">
    <property type="component" value="Unassembled WGS sequence"/>
</dbReference>
<evidence type="ECO:0008006" key="3">
    <source>
        <dbReference type="Google" id="ProtNLM"/>
    </source>
</evidence>
<dbReference type="AlphaFoldDB" id="A0A0F3KY05"/>
<keyword evidence="2" id="KW-1185">Reference proteome</keyword>
<gene>
    <name evidence="1" type="ORF">VI08_06305</name>
</gene>
<sequence length="197" mass="21066">MTISDQFRGLPMGDLVGAPLMAACEAQVRLAQSTADFINKVGFEHDANGVATDKSRTSDFKFMRPVQQDDGTWKEEQVSMSVPLLAIVKVPTLAVEDVNITFDMEVKTSTNDKNAVDSKTDFSASWGGFGAKVAVSGSVSTHKENTRTSDNSAKYHVNVQARDTGMPEGLARVMDILQTAVVPKTTAASTPAPTPTP</sequence>
<organism evidence="1 2">
    <name type="scientific">Luteibacter yeojuensis</name>
    <dbReference type="NCBI Taxonomy" id="345309"/>
    <lineage>
        <taxon>Bacteria</taxon>
        <taxon>Pseudomonadati</taxon>
        <taxon>Pseudomonadota</taxon>
        <taxon>Gammaproteobacteria</taxon>
        <taxon>Lysobacterales</taxon>
        <taxon>Rhodanobacteraceae</taxon>
        <taxon>Luteibacter</taxon>
    </lineage>
</organism>
<dbReference type="PATRIC" id="fig|345309.4.peg.449"/>
<dbReference type="RefSeq" id="WP_045828715.1">
    <property type="nucleotide sequence ID" value="NZ_JZRB01000013.1"/>
</dbReference>
<proteinExistence type="predicted"/>
<accession>A0A0F3KY05</accession>
<protein>
    <recommendedName>
        <fullName evidence="3">DUF2589 domain-containing protein</fullName>
    </recommendedName>
</protein>
<dbReference type="EMBL" id="JZRB01000013">
    <property type="protein sequence ID" value="KJV36088.1"/>
    <property type="molecule type" value="Genomic_DNA"/>
</dbReference>
<dbReference type="Pfam" id="PF11655">
    <property type="entry name" value="DUF2589"/>
    <property type="match status" value="1"/>
</dbReference>